<evidence type="ECO:0000256" key="1">
    <source>
        <dbReference type="ARBA" id="ARBA00004173"/>
    </source>
</evidence>
<dbReference type="GO" id="GO:0004527">
    <property type="term" value="F:exonuclease activity"/>
    <property type="evidence" value="ECO:0007669"/>
    <property type="project" value="UniProtKB-KW"/>
</dbReference>
<dbReference type="Pfam" id="PF00078">
    <property type="entry name" value="RVT_1"/>
    <property type="match status" value="1"/>
</dbReference>
<dbReference type="CDD" id="cd01650">
    <property type="entry name" value="RT_nLTR_like"/>
    <property type="match status" value="1"/>
</dbReference>
<dbReference type="SUPFAM" id="SSF56219">
    <property type="entry name" value="DNase I-like"/>
    <property type="match status" value="1"/>
</dbReference>
<organism evidence="5 6">
    <name type="scientific">Purpureocillium lilacinum</name>
    <name type="common">Paecilomyces lilacinus</name>
    <dbReference type="NCBI Taxonomy" id="33203"/>
    <lineage>
        <taxon>Eukaryota</taxon>
        <taxon>Fungi</taxon>
        <taxon>Dikarya</taxon>
        <taxon>Ascomycota</taxon>
        <taxon>Pezizomycotina</taxon>
        <taxon>Sordariomycetes</taxon>
        <taxon>Hypocreomycetidae</taxon>
        <taxon>Hypocreales</taxon>
        <taxon>Ophiocordycipitaceae</taxon>
        <taxon>Purpureocillium</taxon>
    </lineage>
</organism>
<feature type="compositionally biased region" description="Polar residues" evidence="3">
    <location>
        <begin position="179"/>
        <end position="194"/>
    </location>
</feature>
<reference evidence="5 6" key="1">
    <citation type="submission" date="2016-01" db="EMBL/GenBank/DDBJ databases">
        <title>Biosynthesis of antibiotic leucinostatins and their inhibition on Phytophthora in bio-control Purpureocillium lilacinum.</title>
        <authorList>
            <person name="Wang G."/>
            <person name="Liu Z."/>
            <person name="Lin R."/>
            <person name="Li E."/>
            <person name="Mao Z."/>
            <person name="Ling J."/>
            <person name="Yin W."/>
            <person name="Xie B."/>
        </authorList>
    </citation>
    <scope>NUCLEOTIDE SEQUENCE [LARGE SCALE GENOMIC DNA]</scope>
    <source>
        <strain evidence="5">PLBJ-1</strain>
    </source>
</reference>
<dbReference type="Proteomes" id="UP000078240">
    <property type="component" value="Unassembled WGS sequence"/>
</dbReference>
<dbReference type="PANTHER" id="PTHR33481">
    <property type="entry name" value="REVERSE TRANSCRIPTASE"/>
    <property type="match status" value="1"/>
</dbReference>
<feature type="compositionally biased region" description="Basic and acidic residues" evidence="3">
    <location>
        <begin position="1281"/>
        <end position="1291"/>
    </location>
</feature>
<dbReference type="Pfam" id="PF14529">
    <property type="entry name" value="Exo_endo_phos_2"/>
    <property type="match status" value="1"/>
</dbReference>
<dbReference type="Gene3D" id="3.60.10.10">
    <property type="entry name" value="Endonuclease/exonuclease/phosphatase"/>
    <property type="match status" value="1"/>
</dbReference>
<dbReference type="InterPro" id="IPR036691">
    <property type="entry name" value="Endo/exonu/phosph_ase_sf"/>
</dbReference>
<accession>A0A179FAS5</accession>
<dbReference type="GO" id="GO:0005739">
    <property type="term" value="C:mitochondrion"/>
    <property type="evidence" value="ECO:0007669"/>
    <property type="project" value="UniProtKB-SubCell"/>
</dbReference>
<name>A0A179FAS5_PURLI</name>
<evidence type="ECO:0000256" key="3">
    <source>
        <dbReference type="SAM" id="MobiDB-lite"/>
    </source>
</evidence>
<dbReference type="InterPro" id="IPR005135">
    <property type="entry name" value="Endo/exonuclease/phosphatase"/>
</dbReference>
<evidence type="ECO:0000313" key="5">
    <source>
        <dbReference type="EMBL" id="OAQ62517.1"/>
    </source>
</evidence>
<feature type="region of interest" description="Disordered" evidence="3">
    <location>
        <begin position="1"/>
        <end position="32"/>
    </location>
</feature>
<keyword evidence="5" id="KW-0255">Endonuclease</keyword>
<comment type="caution">
    <text evidence="5">The sequence shown here is derived from an EMBL/GenBank/DDBJ whole genome shotgun (WGS) entry which is preliminary data.</text>
</comment>
<feature type="region of interest" description="Disordered" evidence="3">
    <location>
        <begin position="166"/>
        <end position="194"/>
    </location>
</feature>
<evidence type="ECO:0000256" key="2">
    <source>
        <dbReference type="ARBA" id="ARBA00023128"/>
    </source>
</evidence>
<feature type="region of interest" description="Disordered" evidence="3">
    <location>
        <begin position="1274"/>
        <end position="1301"/>
    </location>
</feature>
<keyword evidence="5" id="KW-0269">Exonuclease</keyword>
<dbReference type="PROSITE" id="PS50878">
    <property type="entry name" value="RT_POL"/>
    <property type="match status" value="1"/>
</dbReference>
<gene>
    <name evidence="5" type="ORF">VFPBJ_11420</name>
</gene>
<comment type="subcellular location">
    <subcellularLocation>
        <location evidence="1">Mitochondrion</location>
    </subcellularLocation>
</comment>
<keyword evidence="2" id="KW-0496">Mitochondrion</keyword>
<dbReference type="GO" id="GO:0004519">
    <property type="term" value="F:endonuclease activity"/>
    <property type="evidence" value="ECO:0007669"/>
    <property type="project" value="UniProtKB-KW"/>
</dbReference>
<dbReference type="SUPFAM" id="SSF56672">
    <property type="entry name" value="DNA/RNA polymerases"/>
    <property type="match status" value="1"/>
</dbReference>
<dbReference type="EMBL" id="LSBH01000023">
    <property type="protein sequence ID" value="OAQ62517.1"/>
    <property type="molecule type" value="Genomic_DNA"/>
</dbReference>
<protein>
    <submittedName>
        <fullName evidence="5">Endonuclease/exonuclease/phosphatase</fullName>
    </submittedName>
</protein>
<dbReference type="InterPro" id="IPR043502">
    <property type="entry name" value="DNA/RNA_pol_sf"/>
</dbReference>
<feature type="domain" description="Reverse transcriptase" evidence="4">
    <location>
        <begin position="802"/>
        <end position="1076"/>
    </location>
</feature>
<dbReference type="InterPro" id="IPR000477">
    <property type="entry name" value="RT_dom"/>
</dbReference>
<evidence type="ECO:0000259" key="4">
    <source>
        <dbReference type="PROSITE" id="PS50878"/>
    </source>
</evidence>
<proteinExistence type="predicted"/>
<keyword evidence="5" id="KW-0540">Nuclease</keyword>
<keyword evidence="5" id="KW-0378">Hydrolase</keyword>
<dbReference type="PANTHER" id="PTHR33481:SF1">
    <property type="entry name" value="ENDONUCLEASE_EXONUCLEASE_PHOSPHATASE DOMAIN-CONTAINING PROTEIN-RELATED"/>
    <property type="match status" value="1"/>
</dbReference>
<evidence type="ECO:0000313" key="6">
    <source>
        <dbReference type="Proteomes" id="UP000078240"/>
    </source>
</evidence>
<sequence>MVDAEVDASVGGGYPATPKRRVGRPTTNARDAARQLEEKELAVKRVTRQATRAVANDDGNGQTIVARTAATSGGDGKAMLQRVLELLDASRTEMKEMRQIITEQFETIRKQQKLIEELQQQGKDTKCEIVDSRQEVRDARKELCDAKEELKQAVEQLEALATRVTESPQPSYADIARSAPSSQPSNIRTLSTGNTSPSNFTDTFYCTIDTSRVDDGDNDQTTVGAIRRMAEEEIRAEQGQSNWRCRAVIKDPKKPNRVKIACRDEAEQNMVKRIVEAKLPQGARVLRDELYPVKVDHVNRTAVLNDSGDVRPGAAEAFGKENDTQIAKIAWLSKRDVPKAYGSMVVYLSKGSDAQRLLSEGFFYAGGESGKWTKLVPATYGEGRWAIRSMLWVRNDLDAEQLPVESPDMTAALLRLPDRLVLVSSVYVQGSEEQALRESCDTLRRVITDTRRNAGRVVDVVSAGDFNRHDQLWGGEDVVPERYGEADRIIALMNEFALSSLLQRGTKTWHRGVHESTIDLILVSEDLAGSVISCKTLASNHGSDHEVIDTVFDTSVPERKMPERLLLKNAPWNDINQRVAAALGTDPIEGTVQQQTDRLMSVVLEAMHALTPKAKSCPHAKRWWTQDLTQLRQIHTYWRNRARASRRGGQISEHLERTARGAAKQYHDAIRQQKKKHWNEFLADNDNIWQAAKYLKSGDVSAFGKVPHLHRSDGSRTTNVKEQAEILLTTFFPPIPEIIEEEGDRPQRGAAVPMPDITPAEIERQLFAAKSWKAPGGDGLPVVVWKRLWPSVKHQVVALFRASLGQGTLPEQWRHAKIIPLKKPDKPDYAVAKAWRPISLLSTLGKVLESVVAERISHAVETYGLLPTNHFGARKQRSAEQALMLLQEQIYAAWRGRRILSLVSFDVKGAYNGVCKARLIQRMRARGLPEGLLRWVEAFCSNRTATLQVNGQSTDARILPQAGLPQGSPLSPILFLFFNADLVQQQIDCHGGSVAFVDDYTAWVTGPTAQSNRAGIEAIINRALDWERRSGATFEAEKTSIIHFTRKAFKFDTHAFAIKGQIVEPKRHVKVLGMIMDSSLKYKEHMARASAKGLESAMELQRLRGLSPATARQLFTAMVAPTVDYASNAAVLTLRNPRQQSGQQYVDSIHETIGALRDQGNAVTVTWVPVSSEHELLRLAKDEAREATREDATPAAKFPRAQSTTLGIARAKQRADNKIPSNVGDYTKRIDGALPGKHTRQLYDQLTWKEANVLAQLRTGMARLNDYLYRIKAAASQQPDEESKTGGESKTDNLYGKATEP</sequence>